<keyword evidence="2" id="KW-0808">Transferase</keyword>
<sequence length="88" mass="9274">MSVADGNAVTDEKKTGSCEDSTDSDNDTERKRLLRRISTSKCLGRLVSSLSIWCKWSYKVNAGLGVPDSCQTAAGAGGGGTPCARFPM</sequence>
<proteinExistence type="predicted"/>
<dbReference type="EMBL" id="JTDY01000486">
    <property type="protein sequence ID" value="KOB76960.1"/>
    <property type="molecule type" value="Genomic_DNA"/>
</dbReference>
<gene>
    <name evidence="2" type="ORF">OBRU01_05151</name>
</gene>
<evidence type="ECO:0000313" key="2">
    <source>
        <dbReference type="EMBL" id="KOB76960.1"/>
    </source>
</evidence>
<name>A0A0L7LNE8_OPEBR</name>
<keyword evidence="3" id="KW-1185">Reference proteome</keyword>
<reference evidence="2 3" key="1">
    <citation type="journal article" date="2015" name="Genome Biol. Evol.">
        <title>The genome of winter moth (Operophtera brumata) provides a genomic perspective on sexual dimorphism and phenology.</title>
        <authorList>
            <person name="Derks M.F."/>
            <person name="Smit S."/>
            <person name="Salis L."/>
            <person name="Schijlen E."/>
            <person name="Bossers A."/>
            <person name="Mateman C."/>
            <person name="Pijl A.S."/>
            <person name="de Ridder D."/>
            <person name="Groenen M.A."/>
            <person name="Visser M.E."/>
            <person name="Megens H.J."/>
        </authorList>
    </citation>
    <scope>NUCLEOTIDE SEQUENCE [LARGE SCALE GENOMIC DNA]</scope>
    <source>
        <strain evidence="2">WM2013NL</strain>
        <tissue evidence="2">Head and thorax</tissue>
    </source>
</reference>
<dbReference type="AlphaFoldDB" id="A0A0L7LNE8"/>
<organism evidence="2 3">
    <name type="scientific">Operophtera brumata</name>
    <name type="common">Winter moth</name>
    <name type="synonym">Phalaena brumata</name>
    <dbReference type="NCBI Taxonomy" id="104452"/>
    <lineage>
        <taxon>Eukaryota</taxon>
        <taxon>Metazoa</taxon>
        <taxon>Ecdysozoa</taxon>
        <taxon>Arthropoda</taxon>
        <taxon>Hexapoda</taxon>
        <taxon>Insecta</taxon>
        <taxon>Pterygota</taxon>
        <taxon>Neoptera</taxon>
        <taxon>Endopterygota</taxon>
        <taxon>Lepidoptera</taxon>
        <taxon>Glossata</taxon>
        <taxon>Ditrysia</taxon>
        <taxon>Geometroidea</taxon>
        <taxon>Geometridae</taxon>
        <taxon>Larentiinae</taxon>
        <taxon>Operophtera</taxon>
    </lineage>
</organism>
<comment type="caution">
    <text evidence="2">The sequence shown here is derived from an EMBL/GenBank/DDBJ whole genome shotgun (WGS) entry which is preliminary data.</text>
</comment>
<accession>A0A0L7LNE8</accession>
<protein>
    <submittedName>
        <fullName evidence="2">Putative diacylglycerol kinase, eta-like protein</fullName>
    </submittedName>
</protein>
<dbReference type="GO" id="GO:0016301">
    <property type="term" value="F:kinase activity"/>
    <property type="evidence" value="ECO:0007669"/>
    <property type="project" value="UniProtKB-KW"/>
</dbReference>
<evidence type="ECO:0000313" key="3">
    <source>
        <dbReference type="Proteomes" id="UP000037510"/>
    </source>
</evidence>
<evidence type="ECO:0000256" key="1">
    <source>
        <dbReference type="SAM" id="MobiDB-lite"/>
    </source>
</evidence>
<dbReference type="Proteomes" id="UP000037510">
    <property type="component" value="Unassembled WGS sequence"/>
</dbReference>
<keyword evidence="2" id="KW-0418">Kinase</keyword>
<feature type="region of interest" description="Disordered" evidence="1">
    <location>
        <begin position="1"/>
        <end position="30"/>
    </location>
</feature>